<comment type="caution">
    <text evidence="1">The sequence shown here is derived from an EMBL/GenBank/DDBJ whole genome shotgun (WGS) entry which is preliminary data.</text>
</comment>
<dbReference type="AlphaFoldDB" id="A0A921IIB4"/>
<gene>
    <name evidence="1" type="ORF">K8V20_01470</name>
</gene>
<sequence>MTVCIAVLGGFLLDLWLADPAWMPHPVVGMGKCITGLE</sequence>
<dbReference type="EMBL" id="DYVE01000043">
    <property type="protein sequence ID" value="HJG27304.1"/>
    <property type="molecule type" value="Genomic_DNA"/>
</dbReference>
<protein>
    <submittedName>
        <fullName evidence="1">Cobalamin biosynthesis protein CobD</fullName>
    </submittedName>
</protein>
<proteinExistence type="predicted"/>
<accession>A0A921IIB4</accession>
<reference evidence="1" key="2">
    <citation type="submission" date="2021-09" db="EMBL/GenBank/DDBJ databases">
        <authorList>
            <person name="Gilroy R."/>
        </authorList>
    </citation>
    <scope>NUCLEOTIDE SEQUENCE</scope>
    <source>
        <strain evidence="1">ChiBcec21-2208</strain>
    </source>
</reference>
<organism evidence="1 2">
    <name type="scientific">Subdoligranulum variabile</name>
    <dbReference type="NCBI Taxonomy" id="214851"/>
    <lineage>
        <taxon>Bacteria</taxon>
        <taxon>Bacillati</taxon>
        <taxon>Bacillota</taxon>
        <taxon>Clostridia</taxon>
        <taxon>Eubacteriales</taxon>
        <taxon>Oscillospiraceae</taxon>
        <taxon>Subdoligranulum</taxon>
    </lineage>
</organism>
<evidence type="ECO:0000313" key="1">
    <source>
        <dbReference type="EMBL" id="HJG27304.1"/>
    </source>
</evidence>
<feature type="non-terminal residue" evidence="1">
    <location>
        <position position="38"/>
    </location>
</feature>
<dbReference type="Proteomes" id="UP000782880">
    <property type="component" value="Unassembled WGS sequence"/>
</dbReference>
<name>A0A921IIB4_9FIRM</name>
<reference evidence="1" key="1">
    <citation type="journal article" date="2021" name="PeerJ">
        <title>Extensive microbial diversity within the chicken gut microbiome revealed by metagenomics and culture.</title>
        <authorList>
            <person name="Gilroy R."/>
            <person name="Ravi A."/>
            <person name="Getino M."/>
            <person name="Pursley I."/>
            <person name="Horton D.L."/>
            <person name="Alikhan N.F."/>
            <person name="Baker D."/>
            <person name="Gharbi K."/>
            <person name="Hall N."/>
            <person name="Watson M."/>
            <person name="Adriaenssens E.M."/>
            <person name="Foster-Nyarko E."/>
            <person name="Jarju S."/>
            <person name="Secka A."/>
            <person name="Antonio M."/>
            <person name="Oren A."/>
            <person name="Chaudhuri R.R."/>
            <person name="La Ragione R."/>
            <person name="Hildebrand F."/>
            <person name="Pallen M.J."/>
        </authorList>
    </citation>
    <scope>NUCLEOTIDE SEQUENCE</scope>
    <source>
        <strain evidence="1">ChiBcec21-2208</strain>
    </source>
</reference>
<evidence type="ECO:0000313" key="2">
    <source>
        <dbReference type="Proteomes" id="UP000782880"/>
    </source>
</evidence>